<dbReference type="STRING" id="231916.A0A409WCY4"/>
<accession>A0A409WCY4</accession>
<keyword evidence="5" id="KW-0061">Asparagine biosynthesis</keyword>
<name>A0A409WCY4_9AGAR</name>
<reference evidence="9 10" key="1">
    <citation type="journal article" date="2018" name="Evol. Lett.">
        <title>Horizontal gene cluster transfer increased hallucinogenic mushroom diversity.</title>
        <authorList>
            <person name="Reynolds H.T."/>
            <person name="Vijayakumar V."/>
            <person name="Gluck-Thaler E."/>
            <person name="Korotkin H.B."/>
            <person name="Matheny P.B."/>
            <person name="Slot J.C."/>
        </authorList>
    </citation>
    <scope>NUCLEOTIDE SEQUENCE [LARGE SCALE GENOMIC DNA]</scope>
    <source>
        <strain evidence="9 10">SRW20</strain>
    </source>
</reference>
<dbReference type="InterPro" id="IPR001962">
    <property type="entry name" value="Asn_synthase"/>
</dbReference>
<dbReference type="Proteomes" id="UP000284706">
    <property type="component" value="Unassembled WGS sequence"/>
</dbReference>
<dbReference type="InterPro" id="IPR029055">
    <property type="entry name" value="Ntn_hydrolases_N"/>
</dbReference>
<dbReference type="OrthoDB" id="409189at2759"/>
<dbReference type="InParanoid" id="A0A409WCY4"/>
<proteinExistence type="inferred from homology"/>
<keyword evidence="5" id="KW-0028">Amino-acid biosynthesis</keyword>
<dbReference type="InterPro" id="IPR033738">
    <property type="entry name" value="AsnB_N"/>
</dbReference>
<dbReference type="CDD" id="cd01991">
    <property type="entry name" value="Asn_synthase_B_C"/>
    <property type="match status" value="1"/>
</dbReference>
<keyword evidence="3 6" id="KW-0067">ATP-binding</keyword>
<sequence length="595" mass="65782">MCGITASYSASPEAALDTATLRSELLSSVAALGHRGPDSTGVYVSEDGRVGLGHARLSIIDVEGGDQPLHDSAGQVHAVVGGELYDYAQLRQDLEKQGCTFLTNSDSELVVQLYKVHGVNLIHHLRGEFAFVLYDSNRKFLFAARDRFGIKPLFYTLVNGRLLIASEIKAFTSFGWKAEWDVQSVLEMGEFNDNRTVFKGVFKLPQAHQLTFTRTGQLKIQPYWDQSYPHPQVVETRSVEDIIQGARDHLVDAVRARLRSDVPLAIYLSGGIDSAAIAGIASSLLKEKDPSAKITTFTLSFPDREDLDEGPAAQRMAELIGAEVNMVKPTEADLISKFEQVVYNIEQPVYTLHACGKLILSEHVRRLGYKVVLTGEGSDEVMGGYSFNVLDYIRAPDPASSSLGFPLPSPPELGFILKMVESMPPPQDHTSVSDMSLADSQLARSMVGGISNPRVWATMSAPVKLFHPEALKTFGVPDHTLTIVEGLRPEARAKAISGSWHPLHTAVYTSTNTILPLLLNQVGDRPEMANSVEGRQPFLDHKFVEYMNNVPPSLKILPQKAPNGQWFFTEKWILRQAVKPYVTEEIYSRKKSQYN</sequence>
<dbReference type="InterPro" id="IPR051786">
    <property type="entry name" value="ASN_synthetase/amidase"/>
</dbReference>
<dbReference type="PANTHER" id="PTHR43284">
    <property type="entry name" value="ASPARAGINE SYNTHETASE (GLUTAMINE-HYDROLYZING)"/>
    <property type="match status" value="1"/>
</dbReference>
<evidence type="ECO:0000256" key="6">
    <source>
        <dbReference type="PIRSR" id="PIRSR001589-2"/>
    </source>
</evidence>
<dbReference type="SUPFAM" id="SSF52402">
    <property type="entry name" value="Adenine nucleotide alpha hydrolases-like"/>
    <property type="match status" value="1"/>
</dbReference>
<dbReference type="GO" id="GO:0006529">
    <property type="term" value="P:asparagine biosynthetic process"/>
    <property type="evidence" value="ECO:0007669"/>
    <property type="project" value="UniProtKB-KW"/>
</dbReference>
<comment type="similarity">
    <text evidence="1">Belongs to the asparagine synthetase family.</text>
</comment>
<dbReference type="NCBIfam" id="TIGR01536">
    <property type="entry name" value="asn_synth_AEB"/>
    <property type="match status" value="1"/>
</dbReference>
<evidence type="ECO:0000256" key="5">
    <source>
        <dbReference type="PIRSR" id="PIRSR001589-1"/>
    </source>
</evidence>
<keyword evidence="2 6" id="KW-0547">Nucleotide-binding</keyword>
<dbReference type="AlphaFoldDB" id="A0A409WCY4"/>
<dbReference type="PIRSF" id="PIRSF001589">
    <property type="entry name" value="Asn_synthetase_glu-h"/>
    <property type="match status" value="1"/>
</dbReference>
<dbReference type="Gene3D" id="3.40.50.620">
    <property type="entry name" value="HUPs"/>
    <property type="match status" value="1"/>
</dbReference>
<dbReference type="InterPro" id="IPR006426">
    <property type="entry name" value="Asn_synth_AEB"/>
</dbReference>
<dbReference type="InterPro" id="IPR014729">
    <property type="entry name" value="Rossmann-like_a/b/a_fold"/>
</dbReference>
<feature type="domain" description="Glutamine amidotransferase type-2" evidence="8">
    <location>
        <begin position="2"/>
        <end position="215"/>
    </location>
</feature>
<evidence type="ECO:0000256" key="2">
    <source>
        <dbReference type="ARBA" id="ARBA00022741"/>
    </source>
</evidence>
<gene>
    <name evidence="9" type="ORF">CVT26_010198</name>
</gene>
<dbReference type="PROSITE" id="PS51278">
    <property type="entry name" value="GATASE_TYPE_2"/>
    <property type="match status" value="1"/>
</dbReference>
<evidence type="ECO:0000256" key="3">
    <source>
        <dbReference type="ARBA" id="ARBA00022840"/>
    </source>
</evidence>
<dbReference type="GO" id="GO:0004066">
    <property type="term" value="F:asparagine synthase (glutamine-hydrolyzing) activity"/>
    <property type="evidence" value="ECO:0007669"/>
    <property type="project" value="InterPro"/>
</dbReference>
<dbReference type="Pfam" id="PF13537">
    <property type="entry name" value="GATase_7"/>
    <property type="match status" value="1"/>
</dbReference>
<protein>
    <recommendedName>
        <fullName evidence="8">Glutamine amidotransferase type-2 domain-containing protein</fullName>
    </recommendedName>
</protein>
<dbReference type="Gene3D" id="3.60.20.10">
    <property type="entry name" value="Glutamine Phosphoribosylpyrophosphate, subunit 1, domain 1"/>
    <property type="match status" value="1"/>
</dbReference>
<evidence type="ECO:0000256" key="1">
    <source>
        <dbReference type="ARBA" id="ARBA00005752"/>
    </source>
</evidence>
<evidence type="ECO:0000259" key="8">
    <source>
        <dbReference type="PROSITE" id="PS51278"/>
    </source>
</evidence>
<dbReference type="CDD" id="cd00712">
    <property type="entry name" value="AsnB"/>
    <property type="match status" value="1"/>
</dbReference>
<organism evidence="9 10">
    <name type="scientific">Gymnopilus dilepis</name>
    <dbReference type="NCBI Taxonomy" id="231916"/>
    <lineage>
        <taxon>Eukaryota</taxon>
        <taxon>Fungi</taxon>
        <taxon>Dikarya</taxon>
        <taxon>Basidiomycota</taxon>
        <taxon>Agaricomycotina</taxon>
        <taxon>Agaricomycetes</taxon>
        <taxon>Agaricomycetidae</taxon>
        <taxon>Agaricales</taxon>
        <taxon>Agaricineae</taxon>
        <taxon>Hymenogastraceae</taxon>
        <taxon>Gymnopilus</taxon>
    </lineage>
</organism>
<dbReference type="Pfam" id="PF00733">
    <property type="entry name" value="Asn_synthase"/>
    <property type="match status" value="1"/>
</dbReference>
<evidence type="ECO:0000256" key="4">
    <source>
        <dbReference type="ARBA" id="ARBA00022962"/>
    </source>
</evidence>
<feature type="site" description="Important for beta-aspartyl-AMP intermediate formation" evidence="7">
    <location>
        <position position="376"/>
    </location>
</feature>
<feature type="active site" description="For GATase activity" evidence="5">
    <location>
        <position position="2"/>
    </location>
</feature>
<evidence type="ECO:0000313" key="9">
    <source>
        <dbReference type="EMBL" id="PPQ76374.1"/>
    </source>
</evidence>
<dbReference type="InterPro" id="IPR017932">
    <property type="entry name" value="GATase_2_dom"/>
</dbReference>
<evidence type="ECO:0000313" key="10">
    <source>
        <dbReference type="Proteomes" id="UP000284706"/>
    </source>
</evidence>
<evidence type="ECO:0000256" key="7">
    <source>
        <dbReference type="PIRSR" id="PIRSR001589-3"/>
    </source>
</evidence>
<feature type="binding site" evidence="6">
    <location>
        <position position="106"/>
    </location>
    <ligand>
        <name>L-glutamine</name>
        <dbReference type="ChEBI" id="CHEBI:58359"/>
    </ligand>
</feature>
<keyword evidence="4 5" id="KW-0315">Glutamine amidotransferase</keyword>
<dbReference type="GO" id="GO:0005524">
    <property type="term" value="F:ATP binding"/>
    <property type="evidence" value="ECO:0007669"/>
    <property type="project" value="UniProtKB-KW"/>
</dbReference>
<keyword evidence="10" id="KW-1185">Reference proteome</keyword>
<dbReference type="PANTHER" id="PTHR43284:SF1">
    <property type="entry name" value="ASPARAGINE SYNTHETASE"/>
    <property type="match status" value="1"/>
</dbReference>
<comment type="caution">
    <text evidence="9">The sequence shown here is derived from an EMBL/GenBank/DDBJ whole genome shotgun (WGS) entry which is preliminary data.</text>
</comment>
<dbReference type="EMBL" id="NHYE01005167">
    <property type="protein sequence ID" value="PPQ76374.1"/>
    <property type="molecule type" value="Genomic_DNA"/>
</dbReference>
<feature type="non-terminal residue" evidence="9">
    <location>
        <position position="595"/>
    </location>
</feature>
<dbReference type="SUPFAM" id="SSF56235">
    <property type="entry name" value="N-terminal nucleophile aminohydrolases (Ntn hydrolases)"/>
    <property type="match status" value="1"/>
</dbReference>